<reference evidence="2" key="2">
    <citation type="journal article" date="2015" name="Data Brief">
        <title>Shoot transcriptome of the giant reed, Arundo donax.</title>
        <authorList>
            <person name="Barrero R.A."/>
            <person name="Guerrero F.D."/>
            <person name="Moolhuijzen P."/>
            <person name="Goolsby J.A."/>
            <person name="Tidwell J."/>
            <person name="Bellgard S.E."/>
            <person name="Bellgard M.I."/>
        </authorList>
    </citation>
    <scope>NUCLEOTIDE SEQUENCE</scope>
    <source>
        <tissue evidence="2">Shoot tissue taken approximately 20 cm above the soil surface</tissue>
    </source>
</reference>
<proteinExistence type="predicted"/>
<name>A0A0A8ZVK7_ARUDO</name>
<sequence length="29" mass="3411">MAMVGRGKEEEARRGSGKRARRARRLRIR</sequence>
<dbReference type="AlphaFoldDB" id="A0A0A8ZVK7"/>
<feature type="region of interest" description="Disordered" evidence="1">
    <location>
        <begin position="1"/>
        <end position="29"/>
    </location>
</feature>
<evidence type="ECO:0000313" key="2">
    <source>
        <dbReference type="EMBL" id="JAD41723.1"/>
    </source>
</evidence>
<protein>
    <submittedName>
        <fullName evidence="2">Uncharacterized protein</fullName>
    </submittedName>
</protein>
<reference evidence="2" key="1">
    <citation type="submission" date="2014-09" db="EMBL/GenBank/DDBJ databases">
        <authorList>
            <person name="Magalhaes I.L.F."/>
            <person name="Oliveira U."/>
            <person name="Santos F.R."/>
            <person name="Vidigal T.H.D.A."/>
            <person name="Brescovit A.D."/>
            <person name="Santos A.J."/>
        </authorList>
    </citation>
    <scope>NUCLEOTIDE SEQUENCE</scope>
    <source>
        <tissue evidence="2">Shoot tissue taken approximately 20 cm above the soil surface</tissue>
    </source>
</reference>
<evidence type="ECO:0000256" key="1">
    <source>
        <dbReference type="SAM" id="MobiDB-lite"/>
    </source>
</evidence>
<feature type="compositionally biased region" description="Basic residues" evidence="1">
    <location>
        <begin position="15"/>
        <end position="29"/>
    </location>
</feature>
<organism evidence="2">
    <name type="scientific">Arundo donax</name>
    <name type="common">Giant reed</name>
    <name type="synonym">Donax arundinaceus</name>
    <dbReference type="NCBI Taxonomy" id="35708"/>
    <lineage>
        <taxon>Eukaryota</taxon>
        <taxon>Viridiplantae</taxon>
        <taxon>Streptophyta</taxon>
        <taxon>Embryophyta</taxon>
        <taxon>Tracheophyta</taxon>
        <taxon>Spermatophyta</taxon>
        <taxon>Magnoliopsida</taxon>
        <taxon>Liliopsida</taxon>
        <taxon>Poales</taxon>
        <taxon>Poaceae</taxon>
        <taxon>PACMAD clade</taxon>
        <taxon>Arundinoideae</taxon>
        <taxon>Arundineae</taxon>
        <taxon>Arundo</taxon>
    </lineage>
</organism>
<accession>A0A0A8ZVK7</accession>
<feature type="compositionally biased region" description="Basic and acidic residues" evidence="1">
    <location>
        <begin position="1"/>
        <end position="14"/>
    </location>
</feature>
<dbReference type="EMBL" id="GBRH01256172">
    <property type="protein sequence ID" value="JAD41723.1"/>
    <property type="molecule type" value="Transcribed_RNA"/>
</dbReference>